<dbReference type="GeneID" id="100906357"/>
<dbReference type="Pfam" id="PF00293">
    <property type="entry name" value="NUDIX"/>
    <property type="match status" value="1"/>
</dbReference>
<feature type="domain" description="Nudix hydrolase" evidence="1">
    <location>
        <begin position="135"/>
        <end position="279"/>
    </location>
</feature>
<dbReference type="Gene3D" id="3.90.79.10">
    <property type="entry name" value="Nucleoside Triphosphate Pyrophosphohydrolase"/>
    <property type="match status" value="1"/>
</dbReference>
<dbReference type="InterPro" id="IPR031804">
    <property type="entry name" value="DUF4743"/>
</dbReference>
<dbReference type="FunFam" id="3.90.79.10:FF:000019">
    <property type="entry name" value="Thiamin pyrophosphokinase, putative"/>
    <property type="match status" value="1"/>
</dbReference>
<evidence type="ECO:0000313" key="2">
    <source>
        <dbReference type="Proteomes" id="UP000694867"/>
    </source>
</evidence>
<sequence>MPEESTVDDFGSSLEALLANFQVDRSRSLSARCRKFAIDGQVVGLIRNSDWELMRKHTEGVFLENNDAITLNPEWKTCEERTLQMAAVLQKLREKNLFPTLKGWRNETYDIAAKFGDLPLMRMERSATCLFGTKRYGVHINGYVENEDGRVESVWFQKRSPSKETWPNKIDIMVSGGLSSGNTVMDCLVREAEEEASMSEELVRRLARPVGFVSFIYEDERGIFPETIFCFDARLPRDFVPRASDCEVQSFHLVPINDVAKLVVNSDSFKLTSAPIALDFLVRHSELHADTLPQYGALLDAIHMGLHNSYPENIISASSQGHCI</sequence>
<dbReference type="PROSITE" id="PS51462">
    <property type="entry name" value="NUDIX"/>
    <property type="match status" value="1"/>
</dbReference>
<organism evidence="2 3">
    <name type="scientific">Galendromus occidentalis</name>
    <name type="common">western predatory mite</name>
    <dbReference type="NCBI Taxonomy" id="34638"/>
    <lineage>
        <taxon>Eukaryota</taxon>
        <taxon>Metazoa</taxon>
        <taxon>Ecdysozoa</taxon>
        <taxon>Arthropoda</taxon>
        <taxon>Chelicerata</taxon>
        <taxon>Arachnida</taxon>
        <taxon>Acari</taxon>
        <taxon>Parasitiformes</taxon>
        <taxon>Mesostigmata</taxon>
        <taxon>Gamasina</taxon>
        <taxon>Phytoseioidea</taxon>
        <taxon>Phytoseiidae</taxon>
        <taxon>Typhlodrominae</taxon>
        <taxon>Galendromus</taxon>
    </lineage>
</organism>
<dbReference type="InterPro" id="IPR015797">
    <property type="entry name" value="NUDIX_hydrolase-like_dom_sf"/>
</dbReference>
<reference evidence="3" key="1">
    <citation type="submission" date="2025-08" db="UniProtKB">
        <authorList>
            <consortium name="RefSeq"/>
        </authorList>
    </citation>
    <scope>IDENTIFICATION</scope>
</reference>
<dbReference type="KEGG" id="goe:100906357"/>
<dbReference type="PANTHER" id="PTHR13622:SF8">
    <property type="entry name" value="THIAMIN PYROPHOSPHOKINASE 1"/>
    <property type="match status" value="1"/>
</dbReference>
<dbReference type="Proteomes" id="UP000694867">
    <property type="component" value="Unplaced"/>
</dbReference>
<evidence type="ECO:0000259" key="1">
    <source>
        <dbReference type="PROSITE" id="PS51462"/>
    </source>
</evidence>
<gene>
    <name evidence="3" type="primary">LOC100906357</name>
</gene>
<keyword evidence="3" id="KW-0378">Hydrolase</keyword>
<dbReference type="Pfam" id="PF15916">
    <property type="entry name" value="DUF4743"/>
    <property type="match status" value="1"/>
</dbReference>
<protein>
    <submittedName>
        <fullName evidence="3">Nudix hydrolase 24, chloroplastic</fullName>
    </submittedName>
</protein>
<name>A0AAJ6QTX2_9ACAR</name>
<accession>A0AAJ6QTX2</accession>
<proteinExistence type="predicted"/>
<dbReference type="GO" id="GO:0044715">
    <property type="term" value="F:8-oxo-dGDP phosphatase activity"/>
    <property type="evidence" value="ECO:0007669"/>
    <property type="project" value="TreeGrafter"/>
</dbReference>
<dbReference type="AlphaFoldDB" id="A0AAJ6QTX2"/>
<dbReference type="RefSeq" id="XP_003743828.1">
    <property type="nucleotide sequence ID" value="XM_003743780.2"/>
</dbReference>
<dbReference type="PANTHER" id="PTHR13622">
    <property type="entry name" value="THIAMIN PYROPHOSPHOKINASE"/>
    <property type="match status" value="1"/>
</dbReference>
<dbReference type="InterPro" id="IPR000086">
    <property type="entry name" value="NUDIX_hydrolase_dom"/>
</dbReference>
<evidence type="ECO:0000313" key="3">
    <source>
        <dbReference type="RefSeq" id="XP_003743828.1"/>
    </source>
</evidence>
<dbReference type="SUPFAM" id="SSF55811">
    <property type="entry name" value="Nudix"/>
    <property type="match status" value="1"/>
</dbReference>
<dbReference type="CDD" id="cd03676">
    <property type="entry name" value="NUDIX_Tnr3_like"/>
    <property type="match status" value="1"/>
</dbReference>
<keyword evidence="2" id="KW-1185">Reference proteome</keyword>